<accession>A0A1G5PQV2</accession>
<keyword evidence="3" id="KW-1185">Reference proteome</keyword>
<protein>
    <submittedName>
        <fullName evidence="2">Osmotically-inducible protein OsmY, contains BON domain</fullName>
    </submittedName>
</protein>
<evidence type="ECO:0000259" key="1">
    <source>
        <dbReference type="PROSITE" id="PS50914"/>
    </source>
</evidence>
<dbReference type="STRING" id="415747.SAMN03097708_00599"/>
<dbReference type="Pfam" id="PF04972">
    <property type="entry name" value="BON"/>
    <property type="match status" value="2"/>
</dbReference>
<proteinExistence type="predicted"/>
<dbReference type="PANTHER" id="PTHR34606">
    <property type="entry name" value="BON DOMAIN-CONTAINING PROTEIN"/>
    <property type="match status" value="1"/>
</dbReference>
<dbReference type="EMBL" id="FMWD01000002">
    <property type="protein sequence ID" value="SCZ51833.1"/>
    <property type="molecule type" value="Genomic_DNA"/>
</dbReference>
<reference evidence="2 3" key="1">
    <citation type="submission" date="2016-10" db="EMBL/GenBank/DDBJ databases">
        <authorList>
            <person name="de Groot N.N."/>
        </authorList>
    </citation>
    <scope>NUCLEOTIDE SEQUENCE [LARGE SCALE GENOMIC DNA]</scope>
    <source>
        <strain evidence="2 3">HLD2</strain>
    </source>
</reference>
<dbReference type="RefSeq" id="WP_092992484.1">
    <property type="nucleotide sequence ID" value="NZ_FMWD01000002.1"/>
</dbReference>
<dbReference type="Gene3D" id="3.30.1340.30">
    <property type="match status" value="2"/>
</dbReference>
<dbReference type="AlphaFoldDB" id="A0A1G5PQV2"/>
<gene>
    <name evidence="2" type="ORF">SAMN03097708_00599</name>
</gene>
<dbReference type="InterPro" id="IPR007055">
    <property type="entry name" value="BON_dom"/>
</dbReference>
<sequence>MNAEHSWVKEVRAALEREPRINLHRNPIDVDMDGETLVLRGETDSIAAKRLAFRTAAAIVPRVSDHLRLVPTEARDDGAIKDSIVLAFEQESAFRDCNIAVSWHNQHEVIRATQSTLACTFHITIREGTVTLEGAVESLSHRRLAEALTWWSTGVTDVVDRVRIVPEQPDSDYEITDAANLVLEKDPLVHNSQIHVVTTGGTVTLEGLVREEQEREMAEMDVWFLEGVGDVVNRLEVRQGMPAG</sequence>
<organism evidence="2 3">
    <name type="scientific">Thiohalomonas denitrificans</name>
    <dbReference type="NCBI Taxonomy" id="415747"/>
    <lineage>
        <taxon>Bacteria</taxon>
        <taxon>Pseudomonadati</taxon>
        <taxon>Pseudomonadota</taxon>
        <taxon>Gammaproteobacteria</taxon>
        <taxon>Thiohalomonadales</taxon>
        <taxon>Thiohalomonadaceae</taxon>
        <taxon>Thiohalomonas</taxon>
    </lineage>
</organism>
<feature type="domain" description="BON" evidence="1">
    <location>
        <begin position="171"/>
        <end position="239"/>
    </location>
</feature>
<evidence type="ECO:0000313" key="3">
    <source>
        <dbReference type="Proteomes" id="UP000199648"/>
    </source>
</evidence>
<evidence type="ECO:0000313" key="2">
    <source>
        <dbReference type="EMBL" id="SCZ51833.1"/>
    </source>
</evidence>
<dbReference type="OrthoDB" id="870892at2"/>
<dbReference type="InterPro" id="IPR051686">
    <property type="entry name" value="Lipoprotein_DolP"/>
</dbReference>
<dbReference type="PANTHER" id="PTHR34606:SF15">
    <property type="entry name" value="BON DOMAIN-CONTAINING PROTEIN"/>
    <property type="match status" value="1"/>
</dbReference>
<dbReference type="Proteomes" id="UP000199648">
    <property type="component" value="Unassembled WGS sequence"/>
</dbReference>
<dbReference type="PROSITE" id="PS50914">
    <property type="entry name" value="BON"/>
    <property type="match status" value="1"/>
</dbReference>
<name>A0A1G5PQV2_9GAMM</name>